<evidence type="ECO:0000313" key="11">
    <source>
        <dbReference type="EMBL" id="RLE07244.1"/>
    </source>
</evidence>
<evidence type="ECO:0000313" key="12">
    <source>
        <dbReference type="Proteomes" id="UP000277457"/>
    </source>
</evidence>
<evidence type="ECO:0000256" key="7">
    <source>
        <dbReference type="ARBA" id="ARBA00023136"/>
    </source>
</evidence>
<evidence type="ECO:0000259" key="10">
    <source>
        <dbReference type="Pfam" id="PF01618"/>
    </source>
</evidence>
<dbReference type="EMBL" id="QMPY01000109">
    <property type="protein sequence ID" value="RLE07244.1"/>
    <property type="molecule type" value="Genomic_DNA"/>
</dbReference>
<organism evidence="11 12">
    <name type="scientific">Aerophobetes bacterium</name>
    <dbReference type="NCBI Taxonomy" id="2030807"/>
    <lineage>
        <taxon>Bacteria</taxon>
        <taxon>Candidatus Aerophobota</taxon>
    </lineage>
</organism>
<name>A0A662D441_UNCAE</name>
<dbReference type="AlphaFoldDB" id="A0A662D441"/>
<evidence type="ECO:0000256" key="1">
    <source>
        <dbReference type="ARBA" id="ARBA00004651"/>
    </source>
</evidence>
<dbReference type="Proteomes" id="UP000277457">
    <property type="component" value="Unassembled WGS sequence"/>
</dbReference>
<comment type="similarity">
    <text evidence="8">Belongs to the exbB/tolQ family.</text>
</comment>
<dbReference type="PANTHER" id="PTHR30625">
    <property type="entry name" value="PROTEIN TOLQ"/>
    <property type="match status" value="1"/>
</dbReference>
<keyword evidence="5 8" id="KW-0653">Protein transport</keyword>
<reference evidence="11 12" key="1">
    <citation type="submission" date="2018-06" db="EMBL/GenBank/DDBJ databases">
        <title>Extensive metabolic versatility and redundancy in microbially diverse, dynamic hydrothermal sediments.</title>
        <authorList>
            <person name="Dombrowski N."/>
            <person name="Teske A."/>
            <person name="Baker B.J."/>
        </authorList>
    </citation>
    <scope>NUCLEOTIDE SEQUENCE [LARGE SCALE GENOMIC DNA]</scope>
    <source>
        <strain evidence="11">B7_G13</strain>
    </source>
</reference>
<evidence type="ECO:0000256" key="3">
    <source>
        <dbReference type="ARBA" id="ARBA00022475"/>
    </source>
</evidence>
<keyword evidence="3" id="KW-1003">Cell membrane</keyword>
<dbReference type="GO" id="GO:0017038">
    <property type="term" value="P:protein import"/>
    <property type="evidence" value="ECO:0007669"/>
    <property type="project" value="TreeGrafter"/>
</dbReference>
<dbReference type="PANTHER" id="PTHR30625:SF15">
    <property type="entry name" value="BIOPOLYMER TRANSPORT PROTEIN EXBB"/>
    <property type="match status" value="1"/>
</dbReference>
<gene>
    <name evidence="11" type="ORF">DRZ78_03300</name>
</gene>
<keyword evidence="4 9" id="KW-0812">Transmembrane</keyword>
<evidence type="ECO:0000256" key="8">
    <source>
        <dbReference type="RuleBase" id="RU004057"/>
    </source>
</evidence>
<dbReference type="InterPro" id="IPR002898">
    <property type="entry name" value="MotA_ExbB_proton_chnl"/>
</dbReference>
<dbReference type="GO" id="GO:0005886">
    <property type="term" value="C:plasma membrane"/>
    <property type="evidence" value="ECO:0007669"/>
    <property type="project" value="UniProtKB-SubCell"/>
</dbReference>
<protein>
    <submittedName>
        <fullName evidence="11">MotA/TolQ/ExbB proton channel family protein</fullName>
    </submittedName>
</protein>
<feature type="transmembrane region" description="Helical" evidence="9">
    <location>
        <begin position="155"/>
        <end position="180"/>
    </location>
</feature>
<feature type="transmembrane region" description="Helical" evidence="9">
    <location>
        <begin position="111"/>
        <end position="135"/>
    </location>
</feature>
<evidence type="ECO:0000256" key="4">
    <source>
        <dbReference type="ARBA" id="ARBA00022692"/>
    </source>
</evidence>
<evidence type="ECO:0000256" key="6">
    <source>
        <dbReference type="ARBA" id="ARBA00022989"/>
    </source>
</evidence>
<dbReference type="InterPro" id="IPR050790">
    <property type="entry name" value="ExbB/TolQ_transport"/>
</dbReference>
<accession>A0A662D441</accession>
<evidence type="ECO:0000256" key="2">
    <source>
        <dbReference type="ARBA" id="ARBA00022448"/>
    </source>
</evidence>
<keyword evidence="7 9" id="KW-0472">Membrane</keyword>
<dbReference type="Pfam" id="PF01618">
    <property type="entry name" value="MotA_ExbB"/>
    <property type="match status" value="1"/>
</dbReference>
<sequence>MLQILIKGGWIMVPLGLCSVIALAIIIEKFITLGAIERKSDRFISTMQEILKSNDDDNKKINRIIALCEMTPSPLARILQAGIKKKGREKTEIKEAIQDAGSSEVPYLERYLRILGTIITVSPLLGLLGTVMGMIKAFNVISVQGVGQPGALAGGIAEALITTAVGLSIAIPSLVFYNYFTHRTDRLIRKLENASTDFLESLLRR</sequence>
<feature type="transmembrane region" description="Helical" evidence="9">
    <location>
        <begin position="12"/>
        <end position="36"/>
    </location>
</feature>
<feature type="domain" description="MotA/TolQ/ExbB proton channel" evidence="10">
    <location>
        <begin position="73"/>
        <end position="192"/>
    </location>
</feature>
<comment type="caution">
    <text evidence="11">The sequence shown here is derived from an EMBL/GenBank/DDBJ whole genome shotgun (WGS) entry which is preliminary data.</text>
</comment>
<evidence type="ECO:0000256" key="5">
    <source>
        <dbReference type="ARBA" id="ARBA00022927"/>
    </source>
</evidence>
<keyword evidence="2 8" id="KW-0813">Transport</keyword>
<comment type="subcellular location">
    <subcellularLocation>
        <location evidence="1">Cell membrane</location>
        <topology evidence="1">Multi-pass membrane protein</topology>
    </subcellularLocation>
    <subcellularLocation>
        <location evidence="8">Membrane</location>
        <topology evidence="8">Multi-pass membrane protein</topology>
    </subcellularLocation>
</comment>
<keyword evidence="6 9" id="KW-1133">Transmembrane helix</keyword>
<proteinExistence type="inferred from homology"/>
<evidence type="ECO:0000256" key="9">
    <source>
        <dbReference type="SAM" id="Phobius"/>
    </source>
</evidence>